<feature type="domain" description="VOC" evidence="1">
    <location>
        <begin position="5"/>
        <end position="125"/>
    </location>
</feature>
<evidence type="ECO:0000313" key="2">
    <source>
        <dbReference type="EMBL" id="NIJ23744.1"/>
    </source>
</evidence>
<organism evidence="2 3">
    <name type="scientific">Sphingomonas japonica</name>
    <dbReference type="NCBI Taxonomy" id="511662"/>
    <lineage>
        <taxon>Bacteria</taxon>
        <taxon>Pseudomonadati</taxon>
        <taxon>Pseudomonadota</taxon>
        <taxon>Alphaproteobacteria</taxon>
        <taxon>Sphingomonadales</taxon>
        <taxon>Sphingomonadaceae</taxon>
        <taxon>Sphingomonas</taxon>
    </lineage>
</organism>
<accession>A0ABX0TZJ8</accession>
<gene>
    <name evidence="2" type="ORF">FHT01_001286</name>
</gene>
<dbReference type="Pfam" id="PF00903">
    <property type="entry name" value="Glyoxalase"/>
    <property type="match status" value="1"/>
</dbReference>
<dbReference type="EMBL" id="JAASQP010000001">
    <property type="protein sequence ID" value="NIJ23744.1"/>
    <property type="molecule type" value="Genomic_DNA"/>
</dbReference>
<protein>
    <submittedName>
        <fullName evidence="2">Catechol 2,3-dioxygenase-like lactoylglutathione lyase family enzyme</fullName>
    </submittedName>
</protein>
<comment type="caution">
    <text evidence="2">The sequence shown here is derived from an EMBL/GenBank/DDBJ whole genome shotgun (WGS) entry which is preliminary data.</text>
</comment>
<dbReference type="PROSITE" id="PS51819">
    <property type="entry name" value="VOC"/>
    <property type="match status" value="1"/>
</dbReference>
<dbReference type="InterPro" id="IPR004360">
    <property type="entry name" value="Glyas_Fos-R_dOase_dom"/>
</dbReference>
<evidence type="ECO:0000259" key="1">
    <source>
        <dbReference type="PROSITE" id="PS51819"/>
    </source>
</evidence>
<dbReference type="SUPFAM" id="SSF54593">
    <property type="entry name" value="Glyoxalase/Bleomycin resistance protein/Dihydroxybiphenyl dioxygenase"/>
    <property type="match status" value="1"/>
</dbReference>
<dbReference type="Proteomes" id="UP000788153">
    <property type="component" value="Unassembled WGS sequence"/>
</dbReference>
<keyword evidence="3" id="KW-1185">Reference proteome</keyword>
<dbReference type="Gene3D" id="3.10.180.10">
    <property type="entry name" value="2,3-Dihydroxybiphenyl 1,2-Dioxygenase, domain 1"/>
    <property type="match status" value="1"/>
</dbReference>
<proteinExistence type="predicted"/>
<sequence>MLTDRNSSAIVAVKDVDRARTFYRDTLGLAIVADTEGVLTLRTGTTFLNVYRSDEAGTNCANAVVWDCGEAFDAIVAELKSRGVAFEDYGTMDGMKFDGDAYRTDGFAAAWFKDPDGNILHINSGM</sequence>
<dbReference type="RefSeq" id="WP_140231361.1">
    <property type="nucleotide sequence ID" value="NZ_BAAAEV010000001.1"/>
</dbReference>
<evidence type="ECO:0000313" key="3">
    <source>
        <dbReference type="Proteomes" id="UP000788153"/>
    </source>
</evidence>
<name>A0ABX0TZJ8_9SPHN</name>
<dbReference type="InterPro" id="IPR037523">
    <property type="entry name" value="VOC_core"/>
</dbReference>
<dbReference type="InterPro" id="IPR029068">
    <property type="entry name" value="Glyas_Bleomycin-R_OHBP_Dase"/>
</dbReference>
<reference evidence="2 3" key="1">
    <citation type="submission" date="2020-03" db="EMBL/GenBank/DDBJ databases">
        <title>Genomic Encyclopedia of Type Strains, Phase IV (KMG-IV): sequencing the most valuable type-strain genomes for metagenomic binning, comparative biology and taxonomic classification.</title>
        <authorList>
            <person name="Goeker M."/>
        </authorList>
    </citation>
    <scope>NUCLEOTIDE SEQUENCE [LARGE SCALE GENOMIC DNA]</scope>
    <source>
        <strain evidence="2 3">DSM 22753</strain>
    </source>
</reference>